<feature type="compositionally biased region" description="Basic and acidic residues" evidence="1">
    <location>
        <begin position="407"/>
        <end position="425"/>
    </location>
</feature>
<keyword evidence="3" id="KW-1185">Reference proteome</keyword>
<evidence type="ECO:0000313" key="2">
    <source>
        <dbReference type="EMBL" id="KAG2486772.1"/>
    </source>
</evidence>
<feature type="compositionally biased region" description="Pro residues" evidence="1">
    <location>
        <begin position="370"/>
        <end position="406"/>
    </location>
</feature>
<feature type="compositionally biased region" description="Pro residues" evidence="1">
    <location>
        <begin position="185"/>
        <end position="209"/>
    </location>
</feature>
<dbReference type="EMBL" id="JAEHOE010000107">
    <property type="protein sequence ID" value="KAG2486772.1"/>
    <property type="molecule type" value="Genomic_DNA"/>
</dbReference>
<comment type="caution">
    <text evidence="2">The sequence shown here is derived from an EMBL/GenBank/DDBJ whole genome shotgun (WGS) entry which is preliminary data.</text>
</comment>
<feature type="region of interest" description="Disordered" evidence="1">
    <location>
        <begin position="147"/>
        <end position="215"/>
    </location>
</feature>
<sequence length="452" mass="48869">MAQEEAPLGGPFDLVVTFSPEDGSDMRATVSSTGLLAESPPFQAQFSLHRGSVIRLVLTGVPLGQLAICVVDPMGHMTDRQDLKYISLLADLDFGFYEEQIEPTLLAIKLQQPALAEAARCDMSQGGWVETISTEGGESGITVFAAIPGLGRSPPAETSPEEGTDAPPTEAPGDRPIRPPEEPFADPPAEPPLSPPTPPASPPFPPSEPLGPGRDSVPFGVAVTIWMQEGDARRETFVATAFSEIYMEYGTTVRYYYEGGDSIAVLVNNPPPNCVFAMCFIDTTGVLPGWQRYNSWGVVGDLKTAQRLHDTLDVTDSMLSSPAVLAGDVDDGWTCEPEQSGFVQQYTFPAETPHRYITLKLIGLDILPRAPSPGEPSPTPEASPSPSPDLRPSPSPAPSKPTPTPARRPESRPKLGPSRHDRLPHSWELTNLRRLPPGFKLRPPPRHRKRLV</sequence>
<proteinExistence type="predicted"/>
<dbReference type="AlphaFoldDB" id="A0A835XNT4"/>
<name>A0A835XNT4_9CHLO</name>
<gene>
    <name evidence="2" type="ORF">HYH03_014571</name>
</gene>
<organism evidence="2 3">
    <name type="scientific">Edaphochlamys debaryana</name>
    <dbReference type="NCBI Taxonomy" id="47281"/>
    <lineage>
        <taxon>Eukaryota</taxon>
        <taxon>Viridiplantae</taxon>
        <taxon>Chlorophyta</taxon>
        <taxon>core chlorophytes</taxon>
        <taxon>Chlorophyceae</taxon>
        <taxon>CS clade</taxon>
        <taxon>Chlamydomonadales</taxon>
        <taxon>Chlamydomonadales incertae sedis</taxon>
        <taxon>Edaphochlamys</taxon>
    </lineage>
</organism>
<reference evidence="2" key="1">
    <citation type="journal article" date="2020" name="bioRxiv">
        <title>Comparative genomics of Chlamydomonas.</title>
        <authorList>
            <person name="Craig R.J."/>
            <person name="Hasan A.R."/>
            <person name="Ness R.W."/>
            <person name="Keightley P.D."/>
        </authorList>
    </citation>
    <scope>NUCLEOTIDE SEQUENCE</scope>
    <source>
        <strain evidence="2">CCAP 11/70</strain>
    </source>
</reference>
<feature type="compositionally biased region" description="Basic and acidic residues" evidence="1">
    <location>
        <begin position="172"/>
        <end position="181"/>
    </location>
</feature>
<evidence type="ECO:0000256" key="1">
    <source>
        <dbReference type="SAM" id="MobiDB-lite"/>
    </source>
</evidence>
<feature type="region of interest" description="Disordered" evidence="1">
    <location>
        <begin position="368"/>
        <end position="452"/>
    </location>
</feature>
<dbReference type="Proteomes" id="UP000612055">
    <property type="component" value="Unassembled WGS sequence"/>
</dbReference>
<evidence type="ECO:0000313" key="3">
    <source>
        <dbReference type="Proteomes" id="UP000612055"/>
    </source>
</evidence>
<feature type="compositionally biased region" description="Basic residues" evidence="1">
    <location>
        <begin position="443"/>
        <end position="452"/>
    </location>
</feature>
<protein>
    <submittedName>
        <fullName evidence="2">Uncharacterized protein</fullName>
    </submittedName>
</protein>
<accession>A0A835XNT4</accession>